<evidence type="ECO:0000313" key="2">
    <source>
        <dbReference type="EMBL" id="KAK9508572.1"/>
    </source>
</evidence>
<organism evidence="2 3">
    <name type="scientific">Rhynocoris fuscipes</name>
    <dbReference type="NCBI Taxonomy" id="488301"/>
    <lineage>
        <taxon>Eukaryota</taxon>
        <taxon>Metazoa</taxon>
        <taxon>Ecdysozoa</taxon>
        <taxon>Arthropoda</taxon>
        <taxon>Hexapoda</taxon>
        <taxon>Insecta</taxon>
        <taxon>Pterygota</taxon>
        <taxon>Neoptera</taxon>
        <taxon>Paraneoptera</taxon>
        <taxon>Hemiptera</taxon>
        <taxon>Heteroptera</taxon>
        <taxon>Panheteroptera</taxon>
        <taxon>Cimicomorpha</taxon>
        <taxon>Reduviidae</taxon>
        <taxon>Harpactorinae</taxon>
        <taxon>Harpactorini</taxon>
        <taxon>Rhynocoris</taxon>
    </lineage>
</organism>
<comment type="caution">
    <text evidence="2">The sequence shown here is derived from an EMBL/GenBank/DDBJ whole genome shotgun (WGS) entry which is preliminary data.</text>
</comment>
<proteinExistence type="predicted"/>
<name>A0AAW1DHZ1_9HEMI</name>
<sequence>MKQDGALGQPEESQQLLSPPVPAKGEISPKSGLSVTILELTPNEQDQSEKISPQRRDSNTSDTYAPSSK</sequence>
<gene>
    <name evidence="2" type="ORF">O3M35_006104</name>
</gene>
<reference evidence="2 3" key="1">
    <citation type="submission" date="2022-12" db="EMBL/GenBank/DDBJ databases">
        <title>Chromosome-level genome assembly of true bugs.</title>
        <authorList>
            <person name="Ma L."/>
            <person name="Li H."/>
        </authorList>
    </citation>
    <scope>NUCLEOTIDE SEQUENCE [LARGE SCALE GENOMIC DNA]</scope>
    <source>
        <strain evidence="2">Lab_2022b</strain>
    </source>
</reference>
<dbReference type="EMBL" id="JAPXFL010000003">
    <property type="protein sequence ID" value="KAK9508572.1"/>
    <property type="molecule type" value="Genomic_DNA"/>
</dbReference>
<accession>A0AAW1DHZ1</accession>
<dbReference type="Proteomes" id="UP001461498">
    <property type="component" value="Unassembled WGS sequence"/>
</dbReference>
<evidence type="ECO:0000256" key="1">
    <source>
        <dbReference type="SAM" id="MobiDB-lite"/>
    </source>
</evidence>
<dbReference type="AlphaFoldDB" id="A0AAW1DHZ1"/>
<feature type="region of interest" description="Disordered" evidence="1">
    <location>
        <begin position="1"/>
        <end position="69"/>
    </location>
</feature>
<keyword evidence="3" id="KW-1185">Reference proteome</keyword>
<feature type="compositionally biased region" description="Basic and acidic residues" evidence="1">
    <location>
        <begin position="47"/>
        <end position="59"/>
    </location>
</feature>
<protein>
    <submittedName>
        <fullName evidence="2">Uncharacterized protein</fullName>
    </submittedName>
</protein>
<feature type="compositionally biased region" description="Polar residues" evidence="1">
    <location>
        <begin position="60"/>
        <end position="69"/>
    </location>
</feature>
<evidence type="ECO:0000313" key="3">
    <source>
        <dbReference type="Proteomes" id="UP001461498"/>
    </source>
</evidence>